<evidence type="ECO:0000313" key="4">
    <source>
        <dbReference type="Proteomes" id="UP000001700"/>
    </source>
</evidence>
<sequence>MICFRYSGGIMRFCDKDIIQHLKSGKIYISPSPKIEKISGVTVDFHLGNEVRVFQKNNSSPCIDLGELQQRKDGSYLDEMISKRILLEDHEKILLRPTELIIAITFESLSLTNDIVGWIDGKSSFARFGLMVHVTSNRIDPGWNGKIVLEIINLGKFPLFLRPKMVICAISFEKISGSSLRPYSSKKGAKYRNQFRPSIFSCLS</sequence>
<keyword evidence="4" id="KW-1185">Reference proteome</keyword>
<reference evidence="3" key="1">
    <citation type="submission" date="2008-05" db="EMBL/GenBank/DDBJ databases">
        <title>Genome sequence of Riesia pediculicola USDA.</title>
        <authorList>
            <person name="Kirkness E.F."/>
        </authorList>
    </citation>
    <scope>NUCLEOTIDE SEQUENCE [LARGE SCALE GENOMIC DNA]</scope>
    <source>
        <strain evidence="3">USDA</strain>
    </source>
</reference>
<dbReference type="SUPFAM" id="SSF51283">
    <property type="entry name" value="dUTPase-like"/>
    <property type="match status" value="1"/>
</dbReference>
<evidence type="ECO:0000256" key="1">
    <source>
        <dbReference type="ARBA" id="ARBA00022801"/>
    </source>
</evidence>
<dbReference type="InterPro" id="IPR011962">
    <property type="entry name" value="dCTP_deaminase"/>
</dbReference>
<dbReference type="HOGENOM" id="CLU_087476_2_0_6"/>
<organism evidence="3 4">
    <name type="scientific">Riesia pediculicola (strain USDA)</name>
    <dbReference type="NCBI Taxonomy" id="515618"/>
    <lineage>
        <taxon>Bacteria</taxon>
        <taxon>Pseudomonadati</taxon>
        <taxon>Pseudomonadota</taxon>
        <taxon>Gammaproteobacteria</taxon>
        <taxon>Enterobacterales</taxon>
        <taxon>Enterobacteriaceae</taxon>
        <taxon>Candidatus Riesia</taxon>
    </lineage>
</organism>
<dbReference type="GO" id="GO:0006229">
    <property type="term" value="P:dUTP biosynthetic process"/>
    <property type="evidence" value="ECO:0007669"/>
    <property type="project" value="InterPro"/>
</dbReference>
<gene>
    <name evidence="3" type="primary">dcd</name>
    <name evidence="3" type="ordered locus">RIEPE_0572</name>
</gene>
<dbReference type="CDD" id="cd07557">
    <property type="entry name" value="trimeric_dUTPase"/>
    <property type="match status" value="1"/>
</dbReference>
<protein>
    <submittedName>
        <fullName evidence="3">Deoxycytidine triphosphate deaminase</fullName>
        <ecNumber evidence="3">3.5.4.13</ecNumber>
    </submittedName>
</protein>
<dbReference type="EMBL" id="CP001085">
    <property type="protein sequence ID" value="ADD79710.1"/>
    <property type="molecule type" value="Genomic_DNA"/>
</dbReference>
<dbReference type="NCBIfam" id="TIGR02274">
    <property type="entry name" value="dCTP_deam"/>
    <property type="match status" value="1"/>
</dbReference>
<evidence type="ECO:0000256" key="2">
    <source>
        <dbReference type="ARBA" id="ARBA00023080"/>
    </source>
</evidence>
<dbReference type="KEGG" id="rip:RIEPE_0572"/>
<dbReference type="InterPro" id="IPR033704">
    <property type="entry name" value="dUTPase_trimeric"/>
</dbReference>
<dbReference type="GO" id="GO:0015949">
    <property type="term" value="P:nucleobase-containing small molecule interconversion"/>
    <property type="evidence" value="ECO:0007669"/>
    <property type="project" value="TreeGrafter"/>
</dbReference>
<dbReference type="AlphaFoldDB" id="D4G8Z6"/>
<name>D4G8Z6_RIEPU</name>
<dbReference type="InterPro" id="IPR036157">
    <property type="entry name" value="dUTPase-like_sf"/>
</dbReference>
<dbReference type="EC" id="3.5.4.13" evidence="3"/>
<keyword evidence="1 3" id="KW-0378">Hydrolase</keyword>
<dbReference type="GO" id="GO:0008829">
    <property type="term" value="F:dCTP deaminase activity"/>
    <property type="evidence" value="ECO:0007669"/>
    <property type="project" value="UniProtKB-EC"/>
</dbReference>
<dbReference type="Gene3D" id="2.70.40.10">
    <property type="match status" value="1"/>
</dbReference>
<dbReference type="Proteomes" id="UP000001700">
    <property type="component" value="Chromosome"/>
</dbReference>
<dbReference type="Pfam" id="PF22769">
    <property type="entry name" value="DCD"/>
    <property type="match status" value="1"/>
</dbReference>
<dbReference type="PANTHER" id="PTHR42680">
    <property type="entry name" value="DCTP DEAMINASE"/>
    <property type="match status" value="1"/>
</dbReference>
<dbReference type="PANTHER" id="PTHR42680:SF3">
    <property type="entry name" value="DCTP DEAMINASE"/>
    <property type="match status" value="1"/>
</dbReference>
<dbReference type="eggNOG" id="COG0717">
    <property type="taxonomic scope" value="Bacteria"/>
</dbReference>
<proteinExistence type="predicted"/>
<keyword evidence="2" id="KW-0546">Nucleotide metabolism</keyword>
<evidence type="ECO:0000313" key="3">
    <source>
        <dbReference type="EMBL" id="ADD79710.1"/>
    </source>
</evidence>
<accession>D4G8Z6</accession>
<dbReference type="STRING" id="515618.RIEPE_0572"/>